<evidence type="ECO:0000313" key="2">
    <source>
        <dbReference type="EMBL" id="MDQ8196166.1"/>
    </source>
</evidence>
<reference evidence="2 3" key="1">
    <citation type="submission" date="2023-04" db="EMBL/GenBank/DDBJ databases">
        <title>A novel bacteria isolated from coastal sediment.</title>
        <authorList>
            <person name="Liu X.-J."/>
            <person name="Du Z.-J."/>
        </authorList>
    </citation>
    <scope>NUCLEOTIDE SEQUENCE [LARGE SCALE GENOMIC DNA]</scope>
    <source>
        <strain evidence="2 3">SDUM461004</strain>
    </source>
</reference>
<protein>
    <submittedName>
        <fullName evidence="2">Uncharacterized protein</fullName>
    </submittedName>
</protein>
<accession>A0ABU1AMZ5</accession>
<dbReference type="Proteomes" id="UP001243717">
    <property type="component" value="Unassembled WGS sequence"/>
</dbReference>
<comment type="caution">
    <text evidence="2">The sequence shown here is derived from an EMBL/GenBank/DDBJ whole genome shotgun (WGS) entry which is preliminary data.</text>
</comment>
<feature type="chain" id="PRO_5047061942" evidence="1">
    <location>
        <begin position="31"/>
        <end position="242"/>
    </location>
</feature>
<keyword evidence="3" id="KW-1185">Reference proteome</keyword>
<dbReference type="RefSeq" id="WP_308986602.1">
    <property type="nucleotide sequence ID" value="NZ_JARXIC010000050.1"/>
</dbReference>
<evidence type="ECO:0000313" key="3">
    <source>
        <dbReference type="Proteomes" id="UP001243717"/>
    </source>
</evidence>
<name>A0ABU1AMZ5_9BACT</name>
<sequence>MYPKFTYSHLLRNTAALWLLILITCSPAHAQESTINCRFRILGWENVPHELYLNFNSDYKKIEIGRNHLSDYYAYRGTRTLTFYSEIPTIDVNAPQTPPVATLNLTKTNQDYILLVLPQNGKKGFRILSIEDNTTALPYGSLTLVNVTPAILGVILSETNSQVPPLDQVIVPLPKPESPERRRQKIPFQVYWKSPEGWEILRSATIFVPARSNKFLFFHKPVWQDGMNTYVNDPIQWTILSR</sequence>
<keyword evidence="1" id="KW-0732">Signal</keyword>
<organism evidence="2 3">
    <name type="scientific">Thalassobacterium sedimentorum</name>
    <dbReference type="NCBI Taxonomy" id="3041258"/>
    <lineage>
        <taxon>Bacteria</taxon>
        <taxon>Pseudomonadati</taxon>
        <taxon>Verrucomicrobiota</taxon>
        <taxon>Opitutia</taxon>
        <taxon>Puniceicoccales</taxon>
        <taxon>Coraliomargaritaceae</taxon>
        <taxon>Thalassobacterium</taxon>
    </lineage>
</organism>
<evidence type="ECO:0000256" key="1">
    <source>
        <dbReference type="SAM" id="SignalP"/>
    </source>
</evidence>
<dbReference type="EMBL" id="JARXIC010000050">
    <property type="protein sequence ID" value="MDQ8196166.1"/>
    <property type="molecule type" value="Genomic_DNA"/>
</dbReference>
<proteinExistence type="predicted"/>
<gene>
    <name evidence="2" type="ORF">QEH59_17150</name>
</gene>
<feature type="signal peptide" evidence="1">
    <location>
        <begin position="1"/>
        <end position="30"/>
    </location>
</feature>